<dbReference type="FunFam" id="3.10.20.90:FF:000026">
    <property type="entry name" value="Mitogen-activated protein kinase kinase kinase 3 isoform 2"/>
    <property type="match status" value="1"/>
</dbReference>
<feature type="region of interest" description="Disordered" evidence="11">
    <location>
        <begin position="291"/>
        <end position="311"/>
    </location>
</feature>
<evidence type="ECO:0000259" key="12">
    <source>
        <dbReference type="PROSITE" id="PS50011"/>
    </source>
</evidence>
<dbReference type="KEGG" id="aten:116292986"/>
<dbReference type="SMART" id="SM00666">
    <property type="entry name" value="PB1"/>
    <property type="match status" value="1"/>
</dbReference>
<dbReference type="Pfam" id="PF00069">
    <property type="entry name" value="Pkinase"/>
    <property type="match status" value="1"/>
</dbReference>
<dbReference type="PROSITE" id="PS00107">
    <property type="entry name" value="PROTEIN_KINASE_ATP"/>
    <property type="match status" value="1"/>
</dbReference>
<accession>A0A6P8HUE5</accession>
<evidence type="ECO:0000256" key="6">
    <source>
        <dbReference type="ARBA" id="ARBA00022741"/>
    </source>
</evidence>
<dbReference type="InParanoid" id="A0A6P8HUE5"/>
<dbReference type="SUPFAM" id="SSF54277">
    <property type="entry name" value="CAD &amp; PB1 domains"/>
    <property type="match status" value="1"/>
</dbReference>
<feature type="domain" description="Protein kinase" evidence="12">
    <location>
        <begin position="450"/>
        <end position="708"/>
    </location>
</feature>
<evidence type="ECO:0000256" key="9">
    <source>
        <dbReference type="ARBA" id="ARBA00022842"/>
    </source>
</evidence>
<comment type="cofactor">
    <cofactor evidence="1">
        <name>Mg(2+)</name>
        <dbReference type="ChEBI" id="CHEBI:18420"/>
    </cofactor>
</comment>
<dbReference type="Gene3D" id="1.10.510.10">
    <property type="entry name" value="Transferase(Phosphotransferase) domain 1"/>
    <property type="match status" value="1"/>
</dbReference>
<evidence type="ECO:0000256" key="7">
    <source>
        <dbReference type="ARBA" id="ARBA00022777"/>
    </source>
</evidence>
<dbReference type="AlphaFoldDB" id="A0A6P8HUE5"/>
<keyword evidence="9" id="KW-0460">Magnesium</keyword>
<feature type="compositionally biased region" description="Polar residues" evidence="11">
    <location>
        <begin position="10"/>
        <end position="19"/>
    </location>
</feature>
<dbReference type="SMART" id="SM00220">
    <property type="entry name" value="S_TKc"/>
    <property type="match status" value="1"/>
</dbReference>
<sequence length="717" mass="79759">MERSCKIIGKNQNNNPSTDDVSDMESGYISPEGDNTLTPQSFSLPNSSGFISPPPKNDIRVKFEFQGERRIIPVSRPVILADLLQKVKTAYGQELCMNYINEEITIPVVTQSDLEKAIEILDRSPHLTSLRVYLSLPNGVLNKTRTAHSRRMMVEALIPAPPNPKMGSLFGRSLGRKSRAKPTSYGLGSSFLFTRSQSTPDEIANMVEDTPSTPTLSCYHPIQYMSTNDIRTKGRDSPPPGFHPESAAYVPRRPYHFIRSEGEFIPETCSSSSEMVQGHIRMFDPLSHSEVRVVSSPSSEGSLTGSSSSLNGTFSVGSVGEVYSSFSRMARRTHSNNSLNSGGMFSSEEDMLDGKADTFPRRRQTFSGSISDISDGHQTFPRFQSLTSRKPIPASMRSDMSSQHSLASTSSSSSGMMADIEGGYRRPRRESEPGLHSSNIMPATQFPNNWRKGKLLGAGAFGQVYMCHDLDTGRELAVKQIETGLLNSSTKNEVRALEGEIGFMKNFRHERIVQYYGMETTDLHIYIFMEYMPGSSVHEHIKQHGALNESLARRYTRQILEGVCYLHSNRIVHRDIKGANILRDLHGNVKLADFGASKRLQTIRSKTGFRSVHGTPYWMAPEVINGEGYGRKADVWSIGCTVVEMLTTKPPWAEFEPMAALFKIATQNTEPDLPPESSQDAVEFVRNIFTKDSKSRPSADDLFHFSFVFNSSVSTCL</sequence>
<keyword evidence="3" id="KW-0597">Phosphoprotein</keyword>
<keyword evidence="4" id="KW-0808">Transferase</keyword>
<dbReference type="PROSITE" id="PS50011">
    <property type="entry name" value="PROTEIN_KINASE_DOM"/>
    <property type="match status" value="1"/>
</dbReference>
<proteinExistence type="predicted"/>
<organism evidence="13 14">
    <name type="scientific">Actinia tenebrosa</name>
    <name type="common">Australian red waratah sea anemone</name>
    <dbReference type="NCBI Taxonomy" id="6105"/>
    <lineage>
        <taxon>Eukaryota</taxon>
        <taxon>Metazoa</taxon>
        <taxon>Cnidaria</taxon>
        <taxon>Anthozoa</taxon>
        <taxon>Hexacorallia</taxon>
        <taxon>Actiniaria</taxon>
        <taxon>Actiniidae</taxon>
        <taxon>Actinia</taxon>
    </lineage>
</organism>
<evidence type="ECO:0000256" key="2">
    <source>
        <dbReference type="ARBA" id="ARBA00022527"/>
    </source>
</evidence>
<evidence type="ECO:0000256" key="10">
    <source>
        <dbReference type="PROSITE-ProRule" id="PRU10141"/>
    </source>
</evidence>
<dbReference type="SUPFAM" id="SSF56112">
    <property type="entry name" value="Protein kinase-like (PK-like)"/>
    <property type="match status" value="1"/>
</dbReference>
<keyword evidence="13" id="KW-1185">Reference proteome</keyword>
<feature type="compositionally biased region" description="Low complexity" evidence="11">
    <location>
        <begin position="401"/>
        <end position="414"/>
    </location>
</feature>
<evidence type="ECO:0000313" key="13">
    <source>
        <dbReference type="Proteomes" id="UP000515163"/>
    </source>
</evidence>
<dbReference type="InterPro" id="IPR000719">
    <property type="entry name" value="Prot_kinase_dom"/>
</dbReference>
<dbReference type="Proteomes" id="UP000515163">
    <property type="component" value="Unplaced"/>
</dbReference>
<evidence type="ECO:0000313" key="14">
    <source>
        <dbReference type="RefSeq" id="XP_031556217.1"/>
    </source>
</evidence>
<dbReference type="FunCoup" id="A0A6P8HUE5">
    <property type="interactions" value="2488"/>
</dbReference>
<name>A0A6P8HUE5_ACTTE</name>
<evidence type="ECO:0000256" key="8">
    <source>
        <dbReference type="ARBA" id="ARBA00022840"/>
    </source>
</evidence>
<dbReference type="InterPro" id="IPR011009">
    <property type="entry name" value="Kinase-like_dom_sf"/>
</dbReference>
<dbReference type="OrthoDB" id="8693905at2759"/>
<feature type="region of interest" description="Disordered" evidence="11">
    <location>
        <begin position="1"/>
        <end position="38"/>
    </location>
</feature>
<reference evidence="14" key="1">
    <citation type="submission" date="2025-08" db="UniProtKB">
        <authorList>
            <consortium name="RefSeq"/>
        </authorList>
    </citation>
    <scope>IDENTIFICATION</scope>
    <source>
        <tissue evidence="14">Tentacle</tissue>
    </source>
</reference>
<feature type="binding site" evidence="10">
    <location>
        <position position="479"/>
    </location>
    <ligand>
        <name>ATP</name>
        <dbReference type="ChEBI" id="CHEBI:30616"/>
    </ligand>
</feature>
<dbReference type="GO" id="GO:0046872">
    <property type="term" value="F:metal ion binding"/>
    <property type="evidence" value="ECO:0007669"/>
    <property type="project" value="UniProtKB-KW"/>
</dbReference>
<protein>
    <submittedName>
        <fullName evidence="14">Mitogen-activated protein kinase kinase kinase 2-like isoform X1</fullName>
    </submittedName>
</protein>
<evidence type="ECO:0000256" key="3">
    <source>
        <dbReference type="ARBA" id="ARBA00022553"/>
    </source>
</evidence>
<dbReference type="InterPro" id="IPR017441">
    <property type="entry name" value="Protein_kinase_ATP_BS"/>
</dbReference>
<evidence type="ECO:0000256" key="5">
    <source>
        <dbReference type="ARBA" id="ARBA00022723"/>
    </source>
</evidence>
<dbReference type="GO" id="GO:0004674">
    <property type="term" value="F:protein serine/threonine kinase activity"/>
    <property type="evidence" value="ECO:0007669"/>
    <property type="project" value="UniProtKB-KW"/>
</dbReference>
<keyword evidence="8 10" id="KW-0067">ATP-binding</keyword>
<dbReference type="GO" id="GO:0005524">
    <property type="term" value="F:ATP binding"/>
    <property type="evidence" value="ECO:0007669"/>
    <property type="project" value="UniProtKB-UniRule"/>
</dbReference>
<dbReference type="FunFam" id="1.10.510.10:FF:000071">
    <property type="entry name" value="Mitogen-activated protein kinase kinase kinase 3 isoform 2"/>
    <property type="match status" value="1"/>
</dbReference>
<feature type="region of interest" description="Disordered" evidence="11">
    <location>
        <begin position="367"/>
        <end position="419"/>
    </location>
</feature>
<dbReference type="PANTHER" id="PTHR11584">
    <property type="entry name" value="SERINE/THREONINE PROTEIN KINASE"/>
    <property type="match status" value="1"/>
</dbReference>
<evidence type="ECO:0000256" key="1">
    <source>
        <dbReference type="ARBA" id="ARBA00001946"/>
    </source>
</evidence>
<keyword evidence="6 10" id="KW-0547">Nucleotide-binding</keyword>
<keyword evidence="5" id="KW-0479">Metal-binding</keyword>
<keyword evidence="2" id="KW-0723">Serine/threonine-protein kinase</keyword>
<dbReference type="Gene3D" id="3.10.20.90">
    <property type="entry name" value="Phosphatidylinositol 3-kinase Catalytic Subunit, Chain A, domain 1"/>
    <property type="match status" value="1"/>
</dbReference>
<dbReference type="GO" id="GO:0035556">
    <property type="term" value="P:intracellular signal transduction"/>
    <property type="evidence" value="ECO:0007669"/>
    <property type="project" value="UniProtKB-ARBA"/>
</dbReference>
<dbReference type="GeneID" id="116292986"/>
<dbReference type="Pfam" id="PF00564">
    <property type="entry name" value="PB1"/>
    <property type="match status" value="1"/>
</dbReference>
<evidence type="ECO:0000256" key="4">
    <source>
        <dbReference type="ARBA" id="ARBA00022679"/>
    </source>
</evidence>
<feature type="compositionally biased region" description="Low complexity" evidence="11">
    <location>
        <begin position="292"/>
        <end position="311"/>
    </location>
</feature>
<evidence type="ECO:0000256" key="11">
    <source>
        <dbReference type="SAM" id="MobiDB-lite"/>
    </source>
</evidence>
<dbReference type="InterPro" id="IPR000270">
    <property type="entry name" value="PB1_dom"/>
</dbReference>
<keyword evidence="7" id="KW-0418">Kinase</keyword>
<dbReference type="PANTHER" id="PTHR11584:SF369">
    <property type="entry name" value="MITOGEN-ACTIVATED PROTEIN KINASE KINASE KINASE 19-RELATED"/>
    <property type="match status" value="1"/>
</dbReference>
<dbReference type="RefSeq" id="XP_031556217.1">
    <property type="nucleotide sequence ID" value="XM_031700357.1"/>
</dbReference>
<dbReference type="CDD" id="cd06625">
    <property type="entry name" value="STKc_MEKK3_like"/>
    <property type="match status" value="1"/>
</dbReference>
<gene>
    <name evidence="14" type="primary">LOC116292986</name>
</gene>